<name>A0A956NFZ8_UNCEI</name>
<reference evidence="1" key="2">
    <citation type="journal article" date="2021" name="Microbiome">
        <title>Successional dynamics and alternative stable states in a saline activated sludge microbial community over 9 years.</title>
        <authorList>
            <person name="Wang Y."/>
            <person name="Ye J."/>
            <person name="Ju F."/>
            <person name="Liu L."/>
            <person name="Boyd J.A."/>
            <person name="Deng Y."/>
            <person name="Parks D.H."/>
            <person name="Jiang X."/>
            <person name="Yin X."/>
            <person name="Woodcroft B.J."/>
            <person name="Tyson G.W."/>
            <person name="Hugenholtz P."/>
            <person name="Polz M.F."/>
            <person name="Zhang T."/>
        </authorList>
    </citation>
    <scope>NUCLEOTIDE SEQUENCE</scope>
    <source>
        <strain evidence="1">HKST-UBA02</strain>
    </source>
</reference>
<protein>
    <submittedName>
        <fullName evidence="1">DTW domain-containing protein</fullName>
    </submittedName>
</protein>
<reference evidence="1" key="1">
    <citation type="submission" date="2020-04" db="EMBL/GenBank/DDBJ databases">
        <authorList>
            <person name="Zhang T."/>
        </authorList>
    </citation>
    <scope>NUCLEOTIDE SEQUENCE</scope>
    <source>
        <strain evidence="1">HKST-UBA02</strain>
    </source>
</reference>
<evidence type="ECO:0000313" key="1">
    <source>
        <dbReference type="EMBL" id="MCA9758680.1"/>
    </source>
</evidence>
<accession>A0A956NFZ8</accession>
<proteinExistence type="predicted"/>
<feature type="non-terminal residue" evidence="1">
    <location>
        <position position="38"/>
    </location>
</feature>
<dbReference type="AlphaFoldDB" id="A0A956NFZ8"/>
<dbReference type="EMBL" id="JAGQHS010000198">
    <property type="protein sequence ID" value="MCA9758680.1"/>
    <property type="molecule type" value="Genomic_DNA"/>
</dbReference>
<dbReference type="Proteomes" id="UP000739538">
    <property type="component" value="Unassembled WGS sequence"/>
</dbReference>
<sequence>METEPRSTCWTCWRPEEACLCRRIRPFETRTHFVLLMH</sequence>
<evidence type="ECO:0000313" key="2">
    <source>
        <dbReference type="Proteomes" id="UP000739538"/>
    </source>
</evidence>
<comment type="caution">
    <text evidence="1">The sequence shown here is derived from an EMBL/GenBank/DDBJ whole genome shotgun (WGS) entry which is preliminary data.</text>
</comment>
<organism evidence="1 2">
    <name type="scientific">Eiseniibacteriota bacterium</name>
    <dbReference type="NCBI Taxonomy" id="2212470"/>
    <lineage>
        <taxon>Bacteria</taxon>
        <taxon>Candidatus Eiseniibacteriota</taxon>
    </lineage>
</organism>
<gene>
    <name evidence="1" type="ORF">KDA27_23000</name>
</gene>